<keyword evidence="2" id="KW-1185">Reference proteome</keyword>
<gene>
    <name evidence="1" type="ORF">BHYA_0069g00140</name>
</gene>
<name>A0A4Z1GPP0_9HELO</name>
<reference evidence="1 2" key="1">
    <citation type="submission" date="2017-12" db="EMBL/GenBank/DDBJ databases">
        <title>Comparative genomics of Botrytis spp.</title>
        <authorList>
            <person name="Valero-Jimenez C.A."/>
            <person name="Tapia P."/>
            <person name="Veloso J."/>
            <person name="Silva-Moreno E."/>
            <person name="Staats M."/>
            <person name="Valdes J.H."/>
            <person name="Van Kan J.A.L."/>
        </authorList>
    </citation>
    <scope>NUCLEOTIDE SEQUENCE [LARGE SCALE GENOMIC DNA]</scope>
    <source>
        <strain evidence="1 2">Bh0001</strain>
    </source>
</reference>
<proteinExistence type="predicted"/>
<comment type="caution">
    <text evidence="1">The sequence shown here is derived from an EMBL/GenBank/DDBJ whole genome shotgun (WGS) entry which is preliminary data.</text>
</comment>
<evidence type="ECO:0000313" key="1">
    <source>
        <dbReference type="EMBL" id="TGO38695.1"/>
    </source>
</evidence>
<accession>A0A4Z1GPP0</accession>
<sequence>MFEHFVLRHIPPLFIATTMTVGGTTPFFFGGEKAIKAFSLPQRLSVSKPAQAIMILSSARASVYGIALPGQSLSPTRN</sequence>
<dbReference type="Proteomes" id="UP000297814">
    <property type="component" value="Unassembled WGS sequence"/>
</dbReference>
<dbReference type="EMBL" id="PQXK01000069">
    <property type="protein sequence ID" value="TGO38695.1"/>
    <property type="molecule type" value="Genomic_DNA"/>
</dbReference>
<dbReference type="AlphaFoldDB" id="A0A4Z1GPP0"/>
<evidence type="ECO:0000313" key="2">
    <source>
        <dbReference type="Proteomes" id="UP000297814"/>
    </source>
</evidence>
<protein>
    <submittedName>
        <fullName evidence="1">Uncharacterized protein</fullName>
    </submittedName>
</protein>
<organism evidence="1 2">
    <name type="scientific">Botrytis hyacinthi</name>
    <dbReference type="NCBI Taxonomy" id="278943"/>
    <lineage>
        <taxon>Eukaryota</taxon>
        <taxon>Fungi</taxon>
        <taxon>Dikarya</taxon>
        <taxon>Ascomycota</taxon>
        <taxon>Pezizomycotina</taxon>
        <taxon>Leotiomycetes</taxon>
        <taxon>Helotiales</taxon>
        <taxon>Sclerotiniaceae</taxon>
        <taxon>Botrytis</taxon>
    </lineage>
</organism>